<gene>
    <name evidence="1" type="ORF">SAMN04489737_0493</name>
</gene>
<reference evidence="2" key="1">
    <citation type="submission" date="2016-10" db="EMBL/GenBank/DDBJ databases">
        <authorList>
            <person name="Varghese N."/>
            <person name="Submissions S."/>
        </authorList>
    </citation>
    <scope>NUCLEOTIDE SEQUENCE [LARGE SCALE GENOMIC DNA]</scope>
    <source>
        <strain evidence="2">DSM 10002</strain>
    </source>
</reference>
<dbReference type="Proteomes" id="UP000214355">
    <property type="component" value="Chromosome I"/>
</dbReference>
<protein>
    <recommendedName>
        <fullName evidence="3">DUF4862 domain-containing protein</fullName>
    </recommendedName>
</protein>
<dbReference type="AlphaFoldDB" id="A0A1H2LDI7"/>
<sequence length="306" mass="33053">MSVPFIVGAYASLPATLPEQEEYYATLGAQSWVDGLEIPFRNAITDDPAWFAAQLPDHFHVNVLTPIPGTMQRVSSDPTFGLASPDDAGQATALDFLLNASWAIKEVNDAAGRQIFTHVELHSAPTGNAHLDPFLHSLDIISQWDWDGAQLVIEHQDEFIPGQLAQKGFLSLTDEIQAATERNMPIVINWGRSVIEGRSTDTPLAHIQQAGAAGVLGGVIFSGAHSKTNSFGPAWNDDHMPLHDDEPSSLMTVQNVATAANATRQYPVNFLGAKVSIRPEVSLSTRLDMIRRIAAAARVETGSQIG</sequence>
<dbReference type="GeneID" id="65344239"/>
<dbReference type="RefSeq" id="WP_157672864.1">
    <property type="nucleotide sequence ID" value="NZ_JABAPH010000021.1"/>
</dbReference>
<evidence type="ECO:0000313" key="2">
    <source>
        <dbReference type="Proteomes" id="UP000214355"/>
    </source>
</evidence>
<evidence type="ECO:0008006" key="3">
    <source>
        <dbReference type="Google" id="ProtNLM"/>
    </source>
</evidence>
<dbReference type="STRING" id="131112.SAMN04489737_0493"/>
<accession>A0A1H2LDI7</accession>
<dbReference type="OrthoDB" id="7307665at2"/>
<keyword evidence="2" id="KW-1185">Reference proteome</keyword>
<evidence type="ECO:0000313" key="1">
    <source>
        <dbReference type="EMBL" id="SDU78486.1"/>
    </source>
</evidence>
<proteinExistence type="predicted"/>
<dbReference type="InterPro" id="IPR032344">
    <property type="entry name" value="DUF4862"/>
</dbReference>
<dbReference type="Pfam" id="PF16154">
    <property type="entry name" value="DUF4862"/>
    <property type="match status" value="1"/>
</dbReference>
<dbReference type="EMBL" id="LT629804">
    <property type="protein sequence ID" value="SDU78486.1"/>
    <property type="molecule type" value="Genomic_DNA"/>
</dbReference>
<name>A0A1H2LDI7_9ACTO</name>
<organism evidence="1 2">
    <name type="scientific">Arcanobacterium phocae</name>
    <dbReference type="NCBI Taxonomy" id="131112"/>
    <lineage>
        <taxon>Bacteria</taxon>
        <taxon>Bacillati</taxon>
        <taxon>Actinomycetota</taxon>
        <taxon>Actinomycetes</taxon>
        <taxon>Actinomycetales</taxon>
        <taxon>Actinomycetaceae</taxon>
        <taxon>Arcanobacterium</taxon>
    </lineage>
</organism>